<dbReference type="InterPro" id="IPR046733">
    <property type="entry name" value="DUF6625"/>
</dbReference>
<proteinExistence type="predicted"/>
<evidence type="ECO:0000313" key="3">
    <source>
        <dbReference type="EMBL" id="KOO32432.1"/>
    </source>
</evidence>
<keyword evidence="4" id="KW-1185">Reference proteome</keyword>
<comment type="caution">
    <text evidence="3">The sequence shown here is derived from an EMBL/GenBank/DDBJ whole genome shotgun (WGS) entry which is preliminary data.</text>
</comment>
<dbReference type="AlphaFoldDB" id="A0A0M0K1G9"/>
<dbReference type="EMBL" id="JWZX01001776">
    <property type="protein sequence ID" value="KOO32432.1"/>
    <property type="molecule type" value="Genomic_DNA"/>
</dbReference>
<keyword evidence="2" id="KW-1133">Transmembrane helix</keyword>
<evidence type="ECO:0000256" key="2">
    <source>
        <dbReference type="SAM" id="Phobius"/>
    </source>
</evidence>
<feature type="region of interest" description="Disordered" evidence="1">
    <location>
        <begin position="460"/>
        <end position="504"/>
    </location>
</feature>
<name>A0A0M0K1G9_9EUKA</name>
<evidence type="ECO:0000256" key="1">
    <source>
        <dbReference type="SAM" id="MobiDB-lite"/>
    </source>
</evidence>
<accession>A0A0M0K1G9</accession>
<feature type="transmembrane region" description="Helical" evidence="2">
    <location>
        <begin position="256"/>
        <end position="288"/>
    </location>
</feature>
<feature type="transmembrane region" description="Helical" evidence="2">
    <location>
        <begin position="342"/>
        <end position="362"/>
    </location>
</feature>
<sequence length="1015" mass="108760">EWVALPNGSFQFASAGASERQPSSLSSPGSAGSGALAAYARMWAVYVCVPAVDAALLGAQGAVDSRPLGYGDLVLLPAAVLAGLWPTPRNLVAAHLCKLLLFAARLPFVWDHEWWASLNEAALVAAWLLCPPQRFCSAFCAAARMQLIVLYASAAFWKLNTSFLSPSTSCATVILIQQLAAYAPRGLATSIAPLVGAVAPVLGLVVESLIPLLLLFIPTLGVALALAFHALVLLTPAPNYAGGFSQAASVQLFSRAGVIAGAVSSALVPSATFGAFAAIGAALITALVPNLERMAFLPNLDRVALLRGRMAPHRMQRPSPPLAADPNLEADPNLGARRLMHAASYATALYAFALPVLGLLHMGSSSMYANLKHWGGSNHLLVPTGLLQDWFAKRDWFAESGGALGDWFGGGLVRVEMARDMSSSAQIARAGVGAGTGGLESLNAWVQVEPSPAASELLHASAHHGASASSPQVEPSPAASELLRASAHHGASASSPQVEPSPAASELLRAAGHSGKQLSAYYSPGRMASLDAAGHSVSIPAWPVAMPAFEVRRVLTTARTLGIRLEFTLTRLPPALRTPATWLEYKGRSVQAQLAQPPPRLLSALLLPYPAPLLEAFYARGAHVFQRQARGLLPLKGEAPAEPRTMRLALVIPWVKTGSVRSSCETTSRSYEAKAFGAPCTAFGLATLPPSWPFWVASAAMNADVADFLLMHGLDYDPSEFYVRAGLLALPRNVRSILVPNMTALYQRRLRVRVELTDDKVKDFKPVIGQVFRHYLQSYSHWAFGDVDVVYGRLSHFLTPQVLEHDVITFRTDDLCYPMTKTVWAGQLSVFANNNWTRTLYRASAAWSRIALDPRFLFFDERLLPFEVLQVAPARVALVVGQLTDRKAGRRPVPAHLERRMLWLADSGRLVLSQSHGTAGSPRTHCIESEFAVVHLNVYKFKHFAATISAASARAFSYSVSAGIVPLTNTALPKDPEALAIVESLARGERLPTCERVPPHRGGISSATYEGVMPQ</sequence>
<protein>
    <submittedName>
        <fullName evidence="3">Uncharacterized protein</fullName>
    </submittedName>
</protein>
<evidence type="ECO:0000313" key="4">
    <source>
        <dbReference type="Proteomes" id="UP000037460"/>
    </source>
</evidence>
<keyword evidence="2" id="KW-0812">Transmembrane</keyword>
<reference evidence="4" key="1">
    <citation type="journal article" date="2015" name="PLoS Genet.">
        <title>Genome Sequence and Transcriptome Analyses of Chrysochromulina tobin: Metabolic Tools for Enhanced Algal Fitness in the Prominent Order Prymnesiales (Haptophyceae).</title>
        <authorList>
            <person name="Hovde B.T."/>
            <person name="Deodato C.R."/>
            <person name="Hunsperger H.M."/>
            <person name="Ryken S.A."/>
            <person name="Yost W."/>
            <person name="Jha R.K."/>
            <person name="Patterson J."/>
            <person name="Monnat R.J. Jr."/>
            <person name="Barlow S.B."/>
            <person name="Starkenburg S.R."/>
            <person name="Cattolico R.A."/>
        </authorList>
    </citation>
    <scope>NUCLEOTIDE SEQUENCE</scope>
    <source>
        <strain evidence="4">CCMP291</strain>
    </source>
</reference>
<feature type="transmembrane region" description="Helical" evidence="2">
    <location>
        <begin position="187"/>
        <end position="206"/>
    </location>
</feature>
<dbReference type="OrthoDB" id="431811at2759"/>
<dbReference type="Pfam" id="PF20330">
    <property type="entry name" value="DUF6625"/>
    <property type="match status" value="1"/>
</dbReference>
<feature type="transmembrane region" description="Helical" evidence="2">
    <location>
        <begin position="212"/>
        <end position="235"/>
    </location>
</feature>
<gene>
    <name evidence="3" type="ORF">Ctob_007995</name>
</gene>
<dbReference type="Proteomes" id="UP000037460">
    <property type="component" value="Unassembled WGS sequence"/>
</dbReference>
<keyword evidence="2" id="KW-0472">Membrane</keyword>
<feature type="compositionally biased region" description="Low complexity" evidence="1">
    <location>
        <begin position="460"/>
        <end position="471"/>
    </location>
</feature>
<feature type="non-terminal residue" evidence="3">
    <location>
        <position position="1"/>
    </location>
</feature>
<organism evidence="3 4">
    <name type="scientific">Chrysochromulina tobinii</name>
    <dbReference type="NCBI Taxonomy" id="1460289"/>
    <lineage>
        <taxon>Eukaryota</taxon>
        <taxon>Haptista</taxon>
        <taxon>Haptophyta</taxon>
        <taxon>Prymnesiophyceae</taxon>
        <taxon>Prymnesiales</taxon>
        <taxon>Chrysochromulinaceae</taxon>
        <taxon>Chrysochromulina</taxon>
    </lineage>
</organism>